<sequence>MNEVKQTAAEASHHLYPLISDLGLILMTAAVAILLFKKIKQPLVLGYLIAGFLAGPYFTLFPSVQDKHNVEVWAEIGVIILLFTLGLEFSFKKLMKVGGTASVTASVQIVSMVFLGYWAGQFMGWSSMDSIFLGAILSMSSTTIILRAFDELGVKGQKFAGIVFGALIVEDIVAILMMVLLSTIAVSQQFSGMELVESVLKLVFFLILWFVGGIFFIPTLLKKAKNLLSDETLLIVSLALCLMMVILATMAGFSPALGAFIMGSIIAETTKAERIEHLVKPVKDLFGAVFFVSVGMLINPDTLVEYAWPVIIITLLTIFGKTISSTIGALISGQPLKQSVQTGMSLAQIGEFSFIIATLGMTLGVTSNFLYPIIVAVSAISTFTTPFMIKLSIPAYNKLVKILPDKFIKGIESYSSSSQTIKATSNWVLFVRASIIQIIIHSVLIIALILLSSRVLLPMVNGSQWANVAIATATLLCIAPFLYALALRQVATKALSDLKAENKFRAPIRIVNLIRILFGVFFIGFLLNSFFSSLIAFGAVVVFVFVYMAFPKRLQLFYERIESRFIQNFNDRENQEATNSKHELSPWDAHMTTFEIDADLNIVGKPLHELKLREKIGVNIAAIKRGSFTINVPSRNEQLFPNDILYIIGTDRQIDKFKVYVNQSKVTVPENDAETVLKNFELKNENFIGKTIRESQLREKTNGLVVGIERDGQRMMNPESHVILEKNDIIWIVGDKKRMNLITLNTN</sequence>
<feature type="transmembrane region" description="Helical" evidence="8">
    <location>
        <begin position="306"/>
        <end position="331"/>
    </location>
</feature>
<keyword evidence="6 8" id="KW-1133">Transmembrane helix</keyword>
<comment type="caution">
    <text evidence="10">The sequence shown here is derived from an EMBL/GenBank/DDBJ whole genome shotgun (WGS) entry which is preliminary data.</text>
</comment>
<feature type="transmembrane region" description="Helical" evidence="8">
    <location>
        <begin position="161"/>
        <end position="186"/>
    </location>
</feature>
<comment type="subcellular location">
    <subcellularLocation>
        <location evidence="1">Membrane</location>
        <topology evidence="1">Multi-pass membrane protein</topology>
    </subcellularLocation>
</comment>
<feature type="transmembrane region" description="Helical" evidence="8">
    <location>
        <begin position="343"/>
        <end position="363"/>
    </location>
</feature>
<evidence type="ECO:0000313" key="10">
    <source>
        <dbReference type="EMBL" id="RRJ89742.1"/>
    </source>
</evidence>
<feature type="transmembrane region" description="Helical" evidence="8">
    <location>
        <begin position="533"/>
        <end position="550"/>
    </location>
</feature>
<evidence type="ECO:0000256" key="4">
    <source>
        <dbReference type="ARBA" id="ARBA00022538"/>
    </source>
</evidence>
<dbReference type="GO" id="GO:0015297">
    <property type="term" value="F:antiporter activity"/>
    <property type="evidence" value="ECO:0007669"/>
    <property type="project" value="InterPro"/>
</dbReference>
<keyword evidence="7 8" id="KW-0472">Membrane</keyword>
<keyword evidence="4" id="KW-0406">Ion transport</keyword>
<dbReference type="GO" id="GO:0006813">
    <property type="term" value="P:potassium ion transport"/>
    <property type="evidence" value="ECO:0007669"/>
    <property type="project" value="UniProtKB-KW"/>
</dbReference>
<evidence type="ECO:0000256" key="7">
    <source>
        <dbReference type="ARBA" id="ARBA00023136"/>
    </source>
</evidence>
<evidence type="ECO:0000256" key="1">
    <source>
        <dbReference type="ARBA" id="ARBA00004141"/>
    </source>
</evidence>
<dbReference type="Pfam" id="PF00999">
    <property type="entry name" value="Na_H_Exchanger"/>
    <property type="match status" value="1"/>
</dbReference>
<reference evidence="10 11" key="1">
    <citation type="submission" date="2018-11" db="EMBL/GenBank/DDBJ databases">
        <title>Flavobacterium sp. nov., YIM 102600 draft genome.</title>
        <authorList>
            <person name="Li G."/>
            <person name="Jiang Y."/>
        </authorList>
    </citation>
    <scope>NUCLEOTIDE SEQUENCE [LARGE SCALE GENOMIC DNA]</scope>
    <source>
        <strain evidence="10 11">YIM 102600</strain>
    </source>
</reference>
<dbReference type="RefSeq" id="WP_125013342.1">
    <property type="nucleotide sequence ID" value="NZ_RQVR01000014.1"/>
</dbReference>
<comment type="similarity">
    <text evidence="2">Belongs to the monovalent cation:proton antiporter 2 (CPA2) transporter (TC 2.A.37) family.</text>
</comment>
<feature type="domain" description="RCK C-terminal" evidence="9">
    <location>
        <begin position="665"/>
        <end position="747"/>
    </location>
</feature>
<feature type="transmembrane region" description="Helical" evidence="8">
    <location>
        <begin position="98"/>
        <end position="119"/>
    </location>
</feature>
<feature type="transmembrane region" description="Helical" evidence="8">
    <location>
        <begin position="131"/>
        <end position="149"/>
    </location>
</feature>
<name>A0A3P3W3S1_9FLAO</name>
<protein>
    <submittedName>
        <fullName evidence="10">Sodium:proton antiporter</fullName>
    </submittedName>
</protein>
<dbReference type="Pfam" id="PF02080">
    <property type="entry name" value="TrkA_C"/>
    <property type="match status" value="2"/>
</dbReference>
<dbReference type="GO" id="GO:0008324">
    <property type="term" value="F:monoatomic cation transmembrane transporter activity"/>
    <property type="evidence" value="ECO:0007669"/>
    <property type="project" value="InterPro"/>
</dbReference>
<dbReference type="Proteomes" id="UP000271937">
    <property type="component" value="Unassembled WGS sequence"/>
</dbReference>
<dbReference type="AlphaFoldDB" id="A0A3P3W3S1"/>
<feature type="transmembrane region" description="Helical" evidence="8">
    <location>
        <begin position="15"/>
        <end position="36"/>
    </location>
</feature>
<feature type="transmembrane region" description="Helical" evidence="8">
    <location>
        <begin position="72"/>
        <end position="91"/>
    </location>
</feature>
<dbReference type="PROSITE" id="PS51202">
    <property type="entry name" value="RCK_C"/>
    <property type="match status" value="2"/>
</dbReference>
<feature type="transmembrane region" description="Helical" evidence="8">
    <location>
        <begin position="43"/>
        <end position="60"/>
    </location>
</feature>
<dbReference type="Gene3D" id="3.30.70.1450">
    <property type="entry name" value="Regulator of K+ conductance, C-terminal domain"/>
    <property type="match status" value="2"/>
</dbReference>
<organism evidence="10 11">
    <name type="scientific">Flavobacterium macacae</name>
    <dbReference type="NCBI Taxonomy" id="2488993"/>
    <lineage>
        <taxon>Bacteria</taxon>
        <taxon>Pseudomonadati</taxon>
        <taxon>Bacteroidota</taxon>
        <taxon>Flavobacteriia</taxon>
        <taxon>Flavobacteriales</taxon>
        <taxon>Flavobacteriaceae</taxon>
        <taxon>Flavobacterium</taxon>
    </lineage>
</organism>
<feature type="transmembrane region" description="Helical" evidence="8">
    <location>
        <begin position="508"/>
        <end position="527"/>
    </location>
</feature>
<evidence type="ECO:0000313" key="11">
    <source>
        <dbReference type="Proteomes" id="UP000271937"/>
    </source>
</evidence>
<evidence type="ECO:0000256" key="2">
    <source>
        <dbReference type="ARBA" id="ARBA00005551"/>
    </source>
</evidence>
<keyword evidence="5 8" id="KW-0812">Transmembrane</keyword>
<evidence type="ECO:0000256" key="5">
    <source>
        <dbReference type="ARBA" id="ARBA00022692"/>
    </source>
</evidence>
<gene>
    <name evidence="10" type="ORF">EG849_12075</name>
</gene>
<evidence type="ECO:0000256" key="3">
    <source>
        <dbReference type="ARBA" id="ARBA00022448"/>
    </source>
</evidence>
<dbReference type="InterPro" id="IPR006037">
    <property type="entry name" value="RCK_C"/>
</dbReference>
<evidence type="ECO:0000256" key="6">
    <source>
        <dbReference type="ARBA" id="ARBA00022989"/>
    </source>
</evidence>
<feature type="transmembrane region" description="Helical" evidence="8">
    <location>
        <begin position="198"/>
        <end position="221"/>
    </location>
</feature>
<dbReference type="InterPro" id="IPR038770">
    <property type="entry name" value="Na+/solute_symporter_sf"/>
</dbReference>
<feature type="domain" description="RCK C-terminal" evidence="9">
    <location>
        <begin position="579"/>
        <end position="663"/>
    </location>
</feature>
<proteinExistence type="inferred from homology"/>
<evidence type="ECO:0000259" key="9">
    <source>
        <dbReference type="PROSITE" id="PS51202"/>
    </source>
</evidence>
<dbReference type="Gene3D" id="1.20.1530.20">
    <property type="match status" value="1"/>
</dbReference>
<accession>A0A3P3W3S1</accession>
<dbReference type="PANTHER" id="PTHR42751:SF3">
    <property type="entry name" value="SODIUM_GLUTAMATE SYMPORTER"/>
    <property type="match status" value="1"/>
</dbReference>
<feature type="transmembrane region" description="Helical" evidence="8">
    <location>
        <begin position="465"/>
        <end position="487"/>
    </location>
</feature>
<dbReference type="InterPro" id="IPR036721">
    <property type="entry name" value="RCK_C_sf"/>
</dbReference>
<dbReference type="EMBL" id="RQVR01000014">
    <property type="protein sequence ID" value="RRJ89742.1"/>
    <property type="molecule type" value="Genomic_DNA"/>
</dbReference>
<dbReference type="PANTHER" id="PTHR42751">
    <property type="entry name" value="SODIUM/HYDROGEN EXCHANGER FAMILY/TRKA DOMAIN PROTEIN"/>
    <property type="match status" value="1"/>
</dbReference>
<keyword evidence="4" id="KW-0633">Potassium transport</keyword>
<evidence type="ECO:0000256" key="8">
    <source>
        <dbReference type="SAM" id="Phobius"/>
    </source>
</evidence>
<keyword evidence="4" id="KW-0630">Potassium</keyword>
<keyword evidence="11" id="KW-1185">Reference proteome</keyword>
<dbReference type="InterPro" id="IPR006153">
    <property type="entry name" value="Cation/H_exchanger_TM"/>
</dbReference>
<feature type="transmembrane region" description="Helical" evidence="8">
    <location>
        <begin position="233"/>
        <end position="253"/>
    </location>
</feature>
<dbReference type="SUPFAM" id="SSF116726">
    <property type="entry name" value="TrkA C-terminal domain-like"/>
    <property type="match status" value="2"/>
</dbReference>
<keyword evidence="3" id="KW-0813">Transport</keyword>
<feature type="transmembrane region" description="Helical" evidence="8">
    <location>
        <begin position="429"/>
        <end position="453"/>
    </location>
</feature>
<dbReference type="GO" id="GO:1902600">
    <property type="term" value="P:proton transmembrane transport"/>
    <property type="evidence" value="ECO:0007669"/>
    <property type="project" value="InterPro"/>
</dbReference>
<dbReference type="OrthoDB" id="9781411at2"/>
<dbReference type="GO" id="GO:0016020">
    <property type="term" value="C:membrane"/>
    <property type="evidence" value="ECO:0007669"/>
    <property type="project" value="UniProtKB-SubCell"/>
</dbReference>
<feature type="transmembrane region" description="Helical" evidence="8">
    <location>
        <begin position="369"/>
        <end position="389"/>
    </location>
</feature>